<protein>
    <recommendedName>
        <fullName evidence="2">F-box domain-containing protein</fullName>
    </recommendedName>
</protein>
<dbReference type="EMBL" id="MDYM01000003">
    <property type="protein sequence ID" value="OQD68059.1"/>
    <property type="molecule type" value="Genomic_DNA"/>
</dbReference>
<dbReference type="InterPro" id="IPR001810">
    <property type="entry name" value="F-box_dom"/>
</dbReference>
<dbReference type="InterPro" id="IPR036047">
    <property type="entry name" value="F-box-like_dom_sf"/>
</dbReference>
<dbReference type="Proteomes" id="UP000191408">
    <property type="component" value="Unassembled WGS sequence"/>
</dbReference>
<dbReference type="SUPFAM" id="SSF81383">
    <property type="entry name" value="F-box domain"/>
    <property type="match status" value="1"/>
</dbReference>
<evidence type="ECO:0000259" key="2">
    <source>
        <dbReference type="Pfam" id="PF00646"/>
    </source>
</evidence>
<feature type="region of interest" description="Disordered" evidence="1">
    <location>
        <begin position="40"/>
        <end position="66"/>
    </location>
</feature>
<dbReference type="AlphaFoldDB" id="A0A1V6NTY3"/>
<keyword evidence="4" id="KW-1185">Reference proteome</keyword>
<comment type="caution">
    <text evidence="3">The sequence shown here is derived from an EMBL/GenBank/DDBJ whole genome shotgun (WGS) entry which is preliminary data.</text>
</comment>
<feature type="domain" description="F-box" evidence="2">
    <location>
        <begin position="75"/>
        <end position="105"/>
    </location>
</feature>
<dbReference type="OrthoDB" id="5422579at2759"/>
<dbReference type="STRING" id="60169.A0A1V6NTY3"/>
<sequence>MTTETASTARAPITFTAEPSTDAKYTTLILPLTTLVSDLKQEPSHPKNADIPAAMPTTGASPVPSSGMATQRPWFLRFPPEMISSIVSFLPNKDVKSLRLTCKALGEISPFSSSRVFLSANSLNIQVFRAVADHPKFRHEIRDIIWDDARFVLAPLIWETVHPSIDPERMEINSTEGCPIWFTEECEENRYRMKHRKYRDVDRPDHVARQHQMDAQMPLKACWKYYRQLWDDQRCIIGSEDDKKAFLYGLERFPRLKRVTVTPAAHGWLFAPLYETPMIRAFPYGFNYPIPRGWQCDPVDCRVVEPLPWSEATEDYKELWRGARIVLRLLSQANKHNVSELTFDSKQLHTGLNLLIFDRPCEEYNQFAAVIKRPGFRRLHLSLLTGSSGDWTGFQSGLFRQAVSLAKDLTHVHLSTTFNDGSHSSMGDPPIPLKEVLPIKEWPNLSHLALSRFSVDTSELMDILKLAPCSLRSLDLEFIEFPFDELCLAGLLERMREELDWTKRDQLSKPTVTIAMEGHRIWPGRFIKLSDEVASFIYGSGENPLDGADTRSPKDGYGTNHDLFEAEYTRPNVNFQELKKLGIIC</sequence>
<dbReference type="Pfam" id="PF00646">
    <property type="entry name" value="F-box"/>
    <property type="match status" value="1"/>
</dbReference>
<evidence type="ECO:0000313" key="4">
    <source>
        <dbReference type="Proteomes" id="UP000191408"/>
    </source>
</evidence>
<accession>A0A1V6NTY3</accession>
<proteinExistence type="predicted"/>
<organism evidence="3 4">
    <name type="scientific">Penicillium polonicum</name>
    <dbReference type="NCBI Taxonomy" id="60169"/>
    <lineage>
        <taxon>Eukaryota</taxon>
        <taxon>Fungi</taxon>
        <taxon>Dikarya</taxon>
        <taxon>Ascomycota</taxon>
        <taxon>Pezizomycotina</taxon>
        <taxon>Eurotiomycetes</taxon>
        <taxon>Eurotiomycetidae</taxon>
        <taxon>Eurotiales</taxon>
        <taxon>Aspergillaceae</taxon>
        <taxon>Penicillium</taxon>
    </lineage>
</organism>
<evidence type="ECO:0000313" key="3">
    <source>
        <dbReference type="EMBL" id="OQD68059.1"/>
    </source>
</evidence>
<reference evidence="4" key="1">
    <citation type="journal article" date="2017" name="Nat. Microbiol.">
        <title>Global analysis of biosynthetic gene clusters reveals vast potential of secondary metabolite production in Penicillium species.</title>
        <authorList>
            <person name="Nielsen J.C."/>
            <person name="Grijseels S."/>
            <person name="Prigent S."/>
            <person name="Ji B."/>
            <person name="Dainat J."/>
            <person name="Nielsen K.F."/>
            <person name="Frisvad J.C."/>
            <person name="Workman M."/>
            <person name="Nielsen J."/>
        </authorList>
    </citation>
    <scope>NUCLEOTIDE SEQUENCE [LARGE SCALE GENOMIC DNA]</scope>
    <source>
        <strain evidence="4">IBT 4502</strain>
    </source>
</reference>
<evidence type="ECO:0000256" key="1">
    <source>
        <dbReference type="SAM" id="MobiDB-lite"/>
    </source>
</evidence>
<gene>
    <name evidence="3" type="ORF">PENPOL_c003G09901</name>
</gene>
<name>A0A1V6NTY3_PENPO</name>